<comment type="caution">
    <text evidence="13">The sequence shown here is derived from an EMBL/GenBank/DDBJ whole genome shotgun (WGS) entry which is preliminary data.</text>
</comment>
<evidence type="ECO:0000313" key="14">
    <source>
        <dbReference type="Proteomes" id="UP000622653"/>
    </source>
</evidence>
<protein>
    <recommendedName>
        <fullName evidence="4">Putative hemin transport system permease protein HrtB</fullName>
    </recommendedName>
</protein>
<evidence type="ECO:0000256" key="8">
    <source>
        <dbReference type="ARBA" id="ARBA00023136"/>
    </source>
</evidence>
<evidence type="ECO:0000259" key="11">
    <source>
        <dbReference type="Pfam" id="PF02687"/>
    </source>
</evidence>
<comment type="function">
    <text evidence="9">Part of the ABC transporter complex hrt involved in hemin import. Responsible for the translocation of the substrate across the membrane.</text>
</comment>
<evidence type="ECO:0000256" key="9">
    <source>
        <dbReference type="ARBA" id="ARBA00024973"/>
    </source>
</evidence>
<gene>
    <name evidence="13" type="ORF">IRY55_06495</name>
</gene>
<comment type="subcellular location">
    <subcellularLocation>
        <location evidence="1">Cell membrane</location>
        <topology evidence="1">Multi-pass membrane protein</topology>
    </subcellularLocation>
</comment>
<dbReference type="Pfam" id="PF12704">
    <property type="entry name" value="MacB_PCD"/>
    <property type="match status" value="1"/>
</dbReference>
<comment type="subunit">
    <text evidence="3">The complex is composed of two ATP-binding proteins (HrtA), two transmembrane proteins (HrtB) and a solute-binding protein.</text>
</comment>
<feature type="domain" description="ABC3 transporter permease C-terminal" evidence="11">
    <location>
        <begin position="267"/>
        <end position="386"/>
    </location>
</feature>
<dbReference type="InterPro" id="IPR003838">
    <property type="entry name" value="ABC3_permease_C"/>
</dbReference>
<dbReference type="Proteomes" id="UP000622653">
    <property type="component" value="Unassembled WGS sequence"/>
</dbReference>
<proteinExistence type="inferred from homology"/>
<keyword evidence="14" id="KW-1185">Reference proteome</keyword>
<feature type="transmembrane region" description="Helical" evidence="10">
    <location>
        <begin position="361"/>
        <end position="379"/>
    </location>
</feature>
<keyword evidence="6 10" id="KW-0812">Transmembrane</keyword>
<feature type="transmembrane region" description="Helical" evidence="10">
    <location>
        <begin position="264"/>
        <end position="287"/>
    </location>
</feature>
<dbReference type="GO" id="GO:0005886">
    <property type="term" value="C:plasma membrane"/>
    <property type="evidence" value="ECO:0007669"/>
    <property type="project" value="UniProtKB-SubCell"/>
</dbReference>
<dbReference type="PANTHER" id="PTHR43738">
    <property type="entry name" value="ABC TRANSPORTER, MEMBRANE PROTEIN"/>
    <property type="match status" value="1"/>
</dbReference>
<sequence length="393" mass="43639">MELLKLTWKNMWHRKALVILAMSTVAIATAFIVFVQLLNDKIEQTAKEGYGPYELVVGKAGSDTQLMLHTFYHIGEPVGNIDYAVYEYVEKSPWQQAAFAMTRGDSYEGYPLIGVDSNYLSTRYPGAKVKGAIYSQVGEVVVGAHVAKSLQLQIGDTFFASHGEVHSSHEQHEDIFEVVGILSPLGTPDDQAIFTTLNYAWLLHDGEGMNRERGPITSIVIQPKGLMELQQLADQLNEFDDVQAIYSGKIVSSILSFVDTSRTFVYLISMVAFIIALMAVMLVLLAVSLQRQKDIALLRLIGKSQNYIVSTIVLEGMWITLLGSIFGLILGHIVTGIFSPIMYEKFSVQLDAFQFVSGEGWIVLICVVIGLFASIWPAIRAYRTDPLTLFHQG</sequence>
<evidence type="ECO:0000256" key="4">
    <source>
        <dbReference type="ARBA" id="ARBA00016962"/>
    </source>
</evidence>
<evidence type="ECO:0000256" key="3">
    <source>
        <dbReference type="ARBA" id="ARBA00011131"/>
    </source>
</evidence>
<evidence type="ECO:0000259" key="12">
    <source>
        <dbReference type="Pfam" id="PF12704"/>
    </source>
</evidence>
<organism evidence="13 14">
    <name type="scientific">Savagea serpentis</name>
    <dbReference type="NCBI Taxonomy" id="2785297"/>
    <lineage>
        <taxon>Bacteria</taxon>
        <taxon>Bacillati</taxon>
        <taxon>Bacillota</taxon>
        <taxon>Bacilli</taxon>
        <taxon>Bacillales</taxon>
        <taxon>Caryophanaceae</taxon>
        <taxon>Savagea</taxon>
    </lineage>
</organism>
<comment type="similarity">
    <text evidence="2">Belongs to the ABC-4 integral membrane protein family. HrtB subfamily.</text>
</comment>
<feature type="domain" description="MacB-like periplasmic core" evidence="12">
    <location>
        <begin position="19"/>
        <end position="237"/>
    </location>
</feature>
<evidence type="ECO:0000313" key="13">
    <source>
        <dbReference type="EMBL" id="MBF4501014.1"/>
    </source>
</evidence>
<dbReference type="PANTHER" id="PTHR43738:SF2">
    <property type="entry name" value="ABC TRANSPORTER PERMEASE"/>
    <property type="match status" value="1"/>
</dbReference>
<reference evidence="13" key="1">
    <citation type="submission" date="2020-11" db="EMBL/GenBank/DDBJ databases">
        <title>Multidrug resistant novel bacterium Savagea serpentis sp. nov., isolated from the scats of a vine snake (Ahaetulla nasuta).</title>
        <authorList>
            <person name="Venkata Ramana V."/>
            <person name="Vikas Patil S."/>
            <person name="Yogita Lugani V."/>
        </authorList>
    </citation>
    <scope>NUCLEOTIDE SEQUENCE</scope>
    <source>
        <strain evidence="13">SN6</strain>
    </source>
</reference>
<evidence type="ECO:0000256" key="1">
    <source>
        <dbReference type="ARBA" id="ARBA00004651"/>
    </source>
</evidence>
<dbReference type="RefSeq" id="WP_194562498.1">
    <property type="nucleotide sequence ID" value="NZ_JADKPV010000002.1"/>
</dbReference>
<dbReference type="AlphaFoldDB" id="A0A8J7GA62"/>
<name>A0A8J7GA62_9BACL</name>
<feature type="transmembrane region" description="Helical" evidence="10">
    <location>
        <begin position="16"/>
        <end position="38"/>
    </location>
</feature>
<dbReference type="InterPro" id="IPR025857">
    <property type="entry name" value="MacB_PCD"/>
</dbReference>
<keyword evidence="8 10" id="KW-0472">Membrane</keyword>
<dbReference type="EMBL" id="JADKPV010000002">
    <property type="protein sequence ID" value="MBF4501014.1"/>
    <property type="molecule type" value="Genomic_DNA"/>
</dbReference>
<evidence type="ECO:0000256" key="7">
    <source>
        <dbReference type="ARBA" id="ARBA00022989"/>
    </source>
</evidence>
<feature type="transmembrane region" description="Helical" evidence="10">
    <location>
        <begin position="308"/>
        <end position="341"/>
    </location>
</feature>
<evidence type="ECO:0000256" key="6">
    <source>
        <dbReference type="ARBA" id="ARBA00022692"/>
    </source>
</evidence>
<keyword evidence="5" id="KW-1003">Cell membrane</keyword>
<dbReference type="Pfam" id="PF02687">
    <property type="entry name" value="FtsX"/>
    <property type="match status" value="1"/>
</dbReference>
<keyword evidence="7 10" id="KW-1133">Transmembrane helix</keyword>
<accession>A0A8J7GA62</accession>
<evidence type="ECO:0000256" key="10">
    <source>
        <dbReference type="SAM" id="Phobius"/>
    </source>
</evidence>
<evidence type="ECO:0000256" key="2">
    <source>
        <dbReference type="ARBA" id="ARBA00008697"/>
    </source>
</evidence>
<dbReference type="InterPro" id="IPR051125">
    <property type="entry name" value="ABC-4/HrtB_transporter"/>
</dbReference>
<evidence type="ECO:0000256" key="5">
    <source>
        <dbReference type="ARBA" id="ARBA00022475"/>
    </source>
</evidence>